<keyword evidence="1" id="KW-0812">Transmembrane</keyword>
<dbReference type="STRING" id="443254.Marpi_1115"/>
<dbReference type="AlphaFoldDB" id="H2J836"/>
<organism evidence="2 3">
    <name type="scientific">Marinitoga piezophila (strain DSM 14283 / JCM 11233 / KA3)</name>
    <dbReference type="NCBI Taxonomy" id="443254"/>
    <lineage>
        <taxon>Bacteria</taxon>
        <taxon>Thermotogati</taxon>
        <taxon>Thermotogota</taxon>
        <taxon>Thermotogae</taxon>
        <taxon>Petrotogales</taxon>
        <taxon>Petrotogaceae</taxon>
        <taxon>Marinitoga</taxon>
    </lineage>
</organism>
<dbReference type="OrthoDB" id="47311at2"/>
<feature type="transmembrane region" description="Helical" evidence="1">
    <location>
        <begin position="165"/>
        <end position="183"/>
    </location>
</feature>
<sequence>MKSLFFNKYFYLFELLFIYAVLLATGENRVYGLFLILAVVIEIYKDIFSKEIDEMERYLRFKISNVVLYSTVVFSIILYSFNIKMLSVYNVLLFYMAFPLVLKSMLYAGYIFERETVIKRVGYSLSLLLLIFTILSEGFSFAGLIEAMPWIYLIISTFVATRYRKIGSFMFFVAFVVVSYYFIRGSINDMKIVVYSFIGIPLLFLSLQSLRKEGD</sequence>
<evidence type="ECO:0000313" key="2">
    <source>
        <dbReference type="EMBL" id="AEX85527.1"/>
    </source>
</evidence>
<feature type="transmembrane region" description="Helical" evidence="1">
    <location>
        <begin position="192"/>
        <end position="210"/>
    </location>
</feature>
<evidence type="ECO:0000313" key="3">
    <source>
        <dbReference type="Proteomes" id="UP000007161"/>
    </source>
</evidence>
<dbReference type="EMBL" id="CP003257">
    <property type="protein sequence ID" value="AEX85527.1"/>
    <property type="molecule type" value="Genomic_DNA"/>
</dbReference>
<accession>H2J836</accession>
<feature type="transmembrane region" description="Helical" evidence="1">
    <location>
        <begin position="93"/>
        <end position="112"/>
    </location>
</feature>
<dbReference type="eggNOG" id="ENOG5033H5S">
    <property type="taxonomic scope" value="Bacteria"/>
</dbReference>
<proteinExistence type="predicted"/>
<reference evidence="2 3" key="1">
    <citation type="journal article" date="2012" name="J. Bacteriol.">
        <title>Complete Genome Sequence of the Thermophilic, Piezophilic, Heterotrophic Bacterium Marinitoga piezophila KA3.</title>
        <authorList>
            <person name="Lucas S."/>
            <person name="Han J."/>
            <person name="Lapidus A."/>
            <person name="Cheng J.F."/>
            <person name="Goodwin L.A."/>
            <person name="Pitluck S."/>
            <person name="Peters L."/>
            <person name="Mikhailova N."/>
            <person name="Teshima H."/>
            <person name="Detter J.C."/>
            <person name="Han C."/>
            <person name="Tapia R."/>
            <person name="Land M."/>
            <person name="Hauser L."/>
            <person name="Kyrpides N.C."/>
            <person name="Ivanova N."/>
            <person name="Pagani I."/>
            <person name="Vannier P."/>
            <person name="Oger P."/>
            <person name="Bartlett D.H."/>
            <person name="Noll K.M."/>
            <person name="Woyke T."/>
            <person name="Jebbar M."/>
        </authorList>
    </citation>
    <scope>NUCLEOTIDE SEQUENCE [LARGE SCALE GENOMIC DNA]</scope>
    <source>
        <strain evidence="3">DSM 14283 / JCM 11233 / KA3</strain>
    </source>
</reference>
<reference evidence="3" key="2">
    <citation type="submission" date="2012-01" db="EMBL/GenBank/DDBJ databases">
        <title>Complete sequence of chromosome of Marinitoga piezophila KA3.</title>
        <authorList>
            <person name="Lucas S."/>
            <person name="Han J."/>
            <person name="Lapidus A."/>
            <person name="Cheng J.-F."/>
            <person name="Goodwin L."/>
            <person name="Pitluck S."/>
            <person name="Peters L."/>
            <person name="Mikhailova N."/>
            <person name="Teshima H."/>
            <person name="Detter J.C."/>
            <person name="Han C."/>
            <person name="Tapia R."/>
            <person name="Land M."/>
            <person name="Hauser L."/>
            <person name="Kyrpides N."/>
            <person name="Ivanova N."/>
            <person name="Pagani I."/>
            <person name="Jebbar M."/>
            <person name="Vannier P."/>
            <person name="Oger P."/>
            <person name="Cario A."/>
            <person name="Bartlett D."/>
            <person name="Noll K.M."/>
            <person name="Woyke T."/>
        </authorList>
    </citation>
    <scope>NUCLEOTIDE SEQUENCE [LARGE SCALE GENOMIC DNA]</scope>
    <source>
        <strain evidence="3">DSM 14283 / JCM 11233 / KA3</strain>
    </source>
</reference>
<feature type="transmembrane region" description="Helical" evidence="1">
    <location>
        <begin position="124"/>
        <end position="145"/>
    </location>
</feature>
<evidence type="ECO:0000256" key="1">
    <source>
        <dbReference type="SAM" id="Phobius"/>
    </source>
</evidence>
<dbReference type="HOGENOM" id="CLU_1281957_0_0_0"/>
<keyword evidence="3" id="KW-1185">Reference proteome</keyword>
<keyword evidence="1" id="KW-1133">Transmembrane helix</keyword>
<gene>
    <name evidence="2" type="ordered locus">Marpi_1115</name>
</gene>
<dbReference type="KEGG" id="mpz:Marpi_1115"/>
<protein>
    <submittedName>
        <fullName evidence="2">Uncharacterized protein</fullName>
    </submittedName>
</protein>
<dbReference type="RefSeq" id="WP_014296599.1">
    <property type="nucleotide sequence ID" value="NC_016751.1"/>
</dbReference>
<feature type="transmembrane region" description="Helical" evidence="1">
    <location>
        <begin position="59"/>
        <end position="81"/>
    </location>
</feature>
<dbReference type="Proteomes" id="UP000007161">
    <property type="component" value="Chromosome"/>
</dbReference>
<keyword evidence="1" id="KW-0472">Membrane</keyword>
<name>H2J836_MARPK</name>